<keyword evidence="1" id="KW-0812">Transmembrane</keyword>
<name>A0A8D8ZBN9_9HEMI</name>
<keyword evidence="1" id="KW-0472">Membrane</keyword>
<protein>
    <submittedName>
        <fullName evidence="2">Uncharacterized protein</fullName>
    </submittedName>
</protein>
<sequence>MSHVRPRYLPVSDWKGILSSVRHIRYPVSDWKGKLYRDRPRYLPVSVNYHVLDQCRIGKVSSKTPAPRSCCVWSIVVVGIIIMCVAAVCDVVVFFLMRVCV</sequence>
<dbReference type="EMBL" id="HBUF01447263">
    <property type="protein sequence ID" value="CAG6743401.1"/>
    <property type="molecule type" value="Transcribed_RNA"/>
</dbReference>
<proteinExistence type="predicted"/>
<dbReference type="AlphaFoldDB" id="A0A8D8ZBN9"/>
<reference evidence="2" key="1">
    <citation type="submission" date="2021-05" db="EMBL/GenBank/DDBJ databases">
        <authorList>
            <person name="Alioto T."/>
            <person name="Alioto T."/>
            <person name="Gomez Garrido J."/>
        </authorList>
    </citation>
    <scope>NUCLEOTIDE SEQUENCE</scope>
</reference>
<feature type="transmembrane region" description="Helical" evidence="1">
    <location>
        <begin position="72"/>
        <end position="97"/>
    </location>
</feature>
<organism evidence="2">
    <name type="scientific">Cacopsylla melanoneura</name>
    <dbReference type="NCBI Taxonomy" id="428564"/>
    <lineage>
        <taxon>Eukaryota</taxon>
        <taxon>Metazoa</taxon>
        <taxon>Ecdysozoa</taxon>
        <taxon>Arthropoda</taxon>
        <taxon>Hexapoda</taxon>
        <taxon>Insecta</taxon>
        <taxon>Pterygota</taxon>
        <taxon>Neoptera</taxon>
        <taxon>Paraneoptera</taxon>
        <taxon>Hemiptera</taxon>
        <taxon>Sternorrhyncha</taxon>
        <taxon>Psylloidea</taxon>
        <taxon>Psyllidae</taxon>
        <taxon>Psyllinae</taxon>
        <taxon>Cacopsylla</taxon>
    </lineage>
</organism>
<accession>A0A8D8ZBN9</accession>
<evidence type="ECO:0000313" key="2">
    <source>
        <dbReference type="EMBL" id="CAG6743401.1"/>
    </source>
</evidence>
<evidence type="ECO:0000256" key="1">
    <source>
        <dbReference type="SAM" id="Phobius"/>
    </source>
</evidence>
<keyword evidence="1" id="KW-1133">Transmembrane helix</keyword>